<keyword evidence="9" id="KW-1185">Reference proteome</keyword>
<keyword evidence="5" id="KW-0739">Sodium transport</keyword>
<gene>
    <name evidence="8" type="ORF">ISF_09190</name>
</gene>
<evidence type="ECO:0000256" key="3">
    <source>
        <dbReference type="ARBA" id="ARBA00023053"/>
    </source>
</evidence>
<organism evidence="8 9">
    <name type="scientific">Cordyceps fumosorosea (strain ARSEF 2679)</name>
    <name type="common">Isaria fumosorosea</name>
    <dbReference type="NCBI Taxonomy" id="1081104"/>
    <lineage>
        <taxon>Eukaryota</taxon>
        <taxon>Fungi</taxon>
        <taxon>Dikarya</taxon>
        <taxon>Ascomycota</taxon>
        <taxon>Pezizomycotina</taxon>
        <taxon>Sordariomycetes</taxon>
        <taxon>Hypocreomycetidae</taxon>
        <taxon>Hypocreales</taxon>
        <taxon>Cordycipitaceae</taxon>
        <taxon>Cordyceps</taxon>
    </lineage>
</organism>
<dbReference type="GeneID" id="30025482"/>
<dbReference type="Gene3D" id="1.20.1530.20">
    <property type="match status" value="1"/>
</dbReference>
<evidence type="ECO:0000256" key="7">
    <source>
        <dbReference type="SAM" id="Phobius"/>
    </source>
</evidence>
<feature type="transmembrane region" description="Helical" evidence="7">
    <location>
        <begin position="6"/>
        <end position="29"/>
    </location>
</feature>
<accession>A0A167LC85</accession>
<dbReference type="EMBL" id="AZHB01000043">
    <property type="protein sequence ID" value="OAA52912.1"/>
    <property type="molecule type" value="Genomic_DNA"/>
</dbReference>
<keyword evidence="7" id="KW-0472">Membrane</keyword>
<keyword evidence="3" id="KW-0915">Sodium</keyword>
<sequence length="238" mass="25013">MFTAEIVWKGLVYTLFMMLGKLLCGIWLLRLPDKLKWVVPKALHKHEQKKAMGNATLEAETPVTANSSAATEDTSGDTSEDAPGAGLGDISAEVARGANGEASEEAASRAGSHDVSKSVPGTISTDTPARTVQNTMPAGVKPRSIYPASILGCAMMARGEIGFLISSIAESRGIFASGTETTADSKIFLCVTWAILLCTVIGPLAVGLLVRRVKKLQRRVEASGGQVKGDVLGVWGVE</sequence>
<keyword evidence="1" id="KW-0813">Transport</keyword>
<dbReference type="AlphaFoldDB" id="A0A167LC85"/>
<comment type="caution">
    <text evidence="8">The sequence shown here is derived from an EMBL/GenBank/DDBJ whole genome shotgun (WGS) entry which is preliminary data.</text>
</comment>
<feature type="transmembrane region" description="Helical" evidence="7">
    <location>
        <begin position="186"/>
        <end position="210"/>
    </location>
</feature>
<dbReference type="PANTHER" id="PTHR43562:SF3">
    <property type="entry name" value="SODIUM ION_PROTON EXCHANGER (EUROFUNG)"/>
    <property type="match status" value="1"/>
</dbReference>
<evidence type="ECO:0000256" key="4">
    <source>
        <dbReference type="ARBA" id="ARBA00023065"/>
    </source>
</evidence>
<dbReference type="GO" id="GO:0015297">
    <property type="term" value="F:antiporter activity"/>
    <property type="evidence" value="ECO:0007669"/>
    <property type="project" value="UniProtKB-KW"/>
</dbReference>
<keyword evidence="7" id="KW-0812">Transmembrane</keyword>
<dbReference type="RefSeq" id="XP_018700001.1">
    <property type="nucleotide sequence ID" value="XM_018852793.1"/>
</dbReference>
<feature type="region of interest" description="Disordered" evidence="6">
    <location>
        <begin position="48"/>
        <end position="136"/>
    </location>
</feature>
<proteinExistence type="predicted"/>
<feature type="compositionally biased region" description="Polar residues" evidence="6">
    <location>
        <begin position="63"/>
        <end position="73"/>
    </location>
</feature>
<dbReference type="InterPro" id="IPR038770">
    <property type="entry name" value="Na+/solute_symporter_sf"/>
</dbReference>
<evidence type="ECO:0000256" key="5">
    <source>
        <dbReference type="ARBA" id="ARBA00023201"/>
    </source>
</evidence>
<dbReference type="GO" id="GO:0006814">
    <property type="term" value="P:sodium ion transport"/>
    <property type="evidence" value="ECO:0007669"/>
    <property type="project" value="UniProtKB-KW"/>
</dbReference>
<evidence type="ECO:0000256" key="1">
    <source>
        <dbReference type="ARBA" id="ARBA00022448"/>
    </source>
</evidence>
<evidence type="ECO:0000256" key="6">
    <source>
        <dbReference type="SAM" id="MobiDB-lite"/>
    </source>
</evidence>
<feature type="compositionally biased region" description="Polar residues" evidence="6">
    <location>
        <begin position="119"/>
        <end position="136"/>
    </location>
</feature>
<reference evidence="8 9" key="1">
    <citation type="journal article" date="2016" name="Genome Biol. Evol.">
        <title>Divergent and convergent evolution of fungal pathogenicity.</title>
        <authorList>
            <person name="Shang Y."/>
            <person name="Xiao G."/>
            <person name="Zheng P."/>
            <person name="Cen K."/>
            <person name="Zhan S."/>
            <person name="Wang C."/>
        </authorList>
    </citation>
    <scope>NUCLEOTIDE SEQUENCE [LARGE SCALE GENOMIC DNA]</scope>
    <source>
        <strain evidence="8 9">ARSEF 2679</strain>
    </source>
</reference>
<dbReference type="PANTHER" id="PTHR43562">
    <property type="entry name" value="NAPA-TYPE SODIUM/HYDROGEN ANTIPORTER"/>
    <property type="match status" value="1"/>
</dbReference>
<name>A0A167LC85_CORFA</name>
<dbReference type="Proteomes" id="UP000076744">
    <property type="component" value="Unassembled WGS sequence"/>
</dbReference>
<evidence type="ECO:0000256" key="2">
    <source>
        <dbReference type="ARBA" id="ARBA00022449"/>
    </source>
</evidence>
<dbReference type="OrthoDB" id="1288932at2759"/>
<keyword evidence="2" id="KW-0050">Antiport</keyword>
<evidence type="ECO:0000313" key="9">
    <source>
        <dbReference type="Proteomes" id="UP000076744"/>
    </source>
</evidence>
<evidence type="ECO:0000313" key="8">
    <source>
        <dbReference type="EMBL" id="OAA52912.1"/>
    </source>
</evidence>
<keyword evidence="4" id="KW-0406">Ion transport</keyword>
<protein>
    <submittedName>
        <fullName evidence="8">Uncharacterized protein</fullName>
    </submittedName>
</protein>
<keyword evidence="7" id="KW-1133">Transmembrane helix</keyword>